<comment type="pathway">
    <text evidence="3 8">Glycan biosynthesis; glycogen biosynthesis.</text>
</comment>
<dbReference type="PANTHER" id="PTHR45825:SF11">
    <property type="entry name" value="ALPHA AMYLASE DOMAIN-CONTAINING PROTEIN"/>
    <property type="match status" value="1"/>
</dbReference>
<gene>
    <name evidence="8 11" type="primary">glgA</name>
    <name evidence="11" type="ORF">GCM10011390_18130</name>
</gene>
<dbReference type="InterPro" id="IPR011835">
    <property type="entry name" value="GS/SS"/>
</dbReference>
<evidence type="ECO:0000259" key="9">
    <source>
        <dbReference type="Pfam" id="PF00534"/>
    </source>
</evidence>
<keyword evidence="6 8" id="KW-0808">Transferase</keyword>
<feature type="domain" description="Starch synthase catalytic" evidence="10">
    <location>
        <begin position="5"/>
        <end position="239"/>
    </location>
</feature>
<protein>
    <recommendedName>
        <fullName evidence="8">Glycogen synthase</fullName>
        <ecNumber evidence="8">2.4.1.21</ecNumber>
    </recommendedName>
    <alternativeName>
        <fullName evidence="8">Starch [bacterial glycogen] synthase</fullName>
    </alternativeName>
</protein>
<dbReference type="GO" id="GO:0009011">
    <property type="term" value="F:alpha-1,4-glucan glucosyltransferase (ADP-glucose donor) activity"/>
    <property type="evidence" value="ECO:0007669"/>
    <property type="project" value="UniProtKB-UniRule"/>
</dbReference>
<dbReference type="InterPro" id="IPR013534">
    <property type="entry name" value="Starch_synth_cat_dom"/>
</dbReference>
<dbReference type="EC" id="2.4.1.21" evidence="8"/>
<evidence type="ECO:0000313" key="11">
    <source>
        <dbReference type="EMBL" id="GGD99698.1"/>
    </source>
</evidence>
<accession>A0A916ZIT2</accession>
<dbReference type="InterPro" id="IPR001296">
    <property type="entry name" value="Glyco_trans_1"/>
</dbReference>
<feature type="binding site" evidence="8">
    <location>
        <position position="17"/>
    </location>
    <ligand>
        <name>ADP-alpha-D-glucose</name>
        <dbReference type="ChEBI" id="CHEBI:57498"/>
    </ligand>
</feature>
<keyword evidence="5 8" id="KW-0328">Glycosyltransferase</keyword>
<dbReference type="RefSeq" id="WP_188907891.1">
    <property type="nucleotide sequence ID" value="NZ_BMIQ01000002.1"/>
</dbReference>
<comment type="caution">
    <text evidence="11">The sequence shown here is derived from an EMBL/GenBank/DDBJ whole genome shotgun (WGS) entry which is preliminary data.</text>
</comment>
<dbReference type="NCBIfam" id="TIGR02095">
    <property type="entry name" value="glgA"/>
    <property type="match status" value="1"/>
</dbReference>
<dbReference type="SUPFAM" id="SSF53756">
    <property type="entry name" value="UDP-Glycosyltransferase/glycogen phosphorylase"/>
    <property type="match status" value="1"/>
</dbReference>
<dbReference type="CDD" id="cd03791">
    <property type="entry name" value="GT5_Glycogen_synthase_DULL1-like"/>
    <property type="match status" value="1"/>
</dbReference>
<evidence type="ECO:0000256" key="1">
    <source>
        <dbReference type="ARBA" id="ARBA00001478"/>
    </source>
</evidence>
<evidence type="ECO:0000256" key="5">
    <source>
        <dbReference type="ARBA" id="ARBA00022676"/>
    </source>
</evidence>
<evidence type="ECO:0000256" key="2">
    <source>
        <dbReference type="ARBA" id="ARBA00002764"/>
    </source>
</evidence>
<keyword evidence="7 8" id="KW-0320">Glycogen biosynthesis</keyword>
<dbReference type="Gene3D" id="3.40.50.2000">
    <property type="entry name" value="Glycogen Phosphorylase B"/>
    <property type="match status" value="2"/>
</dbReference>
<organism evidence="11 12">
    <name type="scientific">Aureimonas endophytica</name>
    <dbReference type="NCBI Taxonomy" id="2027858"/>
    <lineage>
        <taxon>Bacteria</taxon>
        <taxon>Pseudomonadati</taxon>
        <taxon>Pseudomonadota</taxon>
        <taxon>Alphaproteobacteria</taxon>
        <taxon>Hyphomicrobiales</taxon>
        <taxon>Aurantimonadaceae</taxon>
        <taxon>Aureimonas</taxon>
    </lineage>
</organism>
<evidence type="ECO:0000313" key="12">
    <source>
        <dbReference type="Proteomes" id="UP000644699"/>
    </source>
</evidence>
<name>A0A916ZIT2_9HYPH</name>
<dbReference type="HAMAP" id="MF_00484">
    <property type="entry name" value="Glycogen_synth"/>
    <property type="match status" value="1"/>
</dbReference>
<comment type="similarity">
    <text evidence="4 8">Belongs to the glycosyltransferase 1 family. Bacterial/plant glycogen synthase subfamily.</text>
</comment>
<dbReference type="PANTHER" id="PTHR45825">
    <property type="entry name" value="GRANULE-BOUND STARCH SYNTHASE 1, CHLOROPLASTIC/AMYLOPLASTIC"/>
    <property type="match status" value="1"/>
</dbReference>
<dbReference type="EMBL" id="BMIQ01000002">
    <property type="protein sequence ID" value="GGD99698.1"/>
    <property type="molecule type" value="Genomic_DNA"/>
</dbReference>
<evidence type="ECO:0000256" key="6">
    <source>
        <dbReference type="ARBA" id="ARBA00022679"/>
    </source>
</evidence>
<evidence type="ECO:0000259" key="10">
    <source>
        <dbReference type="Pfam" id="PF08323"/>
    </source>
</evidence>
<dbReference type="AlphaFoldDB" id="A0A916ZIT2"/>
<dbReference type="GO" id="GO:0004373">
    <property type="term" value="F:alpha-1,4-glucan glucosyltransferase (UDP-glucose donor) activity"/>
    <property type="evidence" value="ECO:0007669"/>
    <property type="project" value="InterPro"/>
</dbReference>
<dbReference type="NCBIfam" id="NF001899">
    <property type="entry name" value="PRK00654.1-2"/>
    <property type="match status" value="1"/>
</dbReference>
<proteinExistence type="inferred from homology"/>
<evidence type="ECO:0000256" key="4">
    <source>
        <dbReference type="ARBA" id="ARBA00010281"/>
    </source>
</evidence>
<dbReference type="Proteomes" id="UP000644699">
    <property type="component" value="Unassembled WGS sequence"/>
</dbReference>
<comment type="catalytic activity">
    <reaction evidence="1 8">
        <text>[(1-&gt;4)-alpha-D-glucosyl](n) + ADP-alpha-D-glucose = [(1-&gt;4)-alpha-D-glucosyl](n+1) + ADP + H(+)</text>
        <dbReference type="Rhea" id="RHEA:18189"/>
        <dbReference type="Rhea" id="RHEA-COMP:9584"/>
        <dbReference type="Rhea" id="RHEA-COMP:9587"/>
        <dbReference type="ChEBI" id="CHEBI:15378"/>
        <dbReference type="ChEBI" id="CHEBI:15444"/>
        <dbReference type="ChEBI" id="CHEBI:57498"/>
        <dbReference type="ChEBI" id="CHEBI:456216"/>
        <dbReference type="EC" id="2.4.1.21"/>
    </reaction>
</comment>
<evidence type="ECO:0000256" key="8">
    <source>
        <dbReference type="HAMAP-Rule" id="MF_00484"/>
    </source>
</evidence>
<reference evidence="11" key="1">
    <citation type="journal article" date="2014" name="Int. J. Syst. Evol. Microbiol.">
        <title>Complete genome sequence of Corynebacterium casei LMG S-19264T (=DSM 44701T), isolated from a smear-ripened cheese.</title>
        <authorList>
            <consortium name="US DOE Joint Genome Institute (JGI-PGF)"/>
            <person name="Walter F."/>
            <person name="Albersmeier A."/>
            <person name="Kalinowski J."/>
            <person name="Ruckert C."/>
        </authorList>
    </citation>
    <scope>NUCLEOTIDE SEQUENCE</scope>
    <source>
        <strain evidence="11">CGMCC 1.15367</strain>
    </source>
</reference>
<dbReference type="Pfam" id="PF08323">
    <property type="entry name" value="Glyco_transf_5"/>
    <property type="match status" value="1"/>
</dbReference>
<sequence>MNPTVLAVASEIYPLVKTGGLADVAGALPLALTELGLEVKSLMPAYRPVLAKLGDAPVAEVLAIPDLFGGPARLLATRQAGLDLLLLDAPHLFDRPGGPYITETGQDHPDNWARFAALGKAAALVAGGAVEGFQPNILHAHDWQAGLAPVYLAFSGARRVKSLLTIHNLAFQGAFGAEIFPKLGLPRTAWSLEGVEYYGSVGFLKGGLHAADVVTTVSPTYAEEILTKEGGMGLDGLLHGRGDRLVGIVNGIDTEAWNPATDPDLPARFTIDALNQRGLNKRALEAEFGLASDDGPIFCVVSRLTWQKGMDVLAEAVDDIVASGVRLAIFGSGDRMIEGAFLAAHGRHPQRVGVKIGYDEALAHRIQGGADAILIPSRFEPCGLTQLCGLRYGCVPVVSRVGGLADTVINANYAAVISNVATGAIFAPVTAKSLHDAVVRVAELYRQPALWQAMQKRGMATDVSWTASASRYADLYRDLLKEEAS</sequence>
<comment type="function">
    <text evidence="2 8">Synthesizes alpha-1,4-glucan chains using ADP-glucose.</text>
</comment>
<dbReference type="GO" id="GO:0005829">
    <property type="term" value="C:cytosol"/>
    <property type="evidence" value="ECO:0007669"/>
    <property type="project" value="TreeGrafter"/>
</dbReference>
<reference evidence="11" key="2">
    <citation type="submission" date="2020-09" db="EMBL/GenBank/DDBJ databases">
        <authorList>
            <person name="Sun Q."/>
            <person name="Zhou Y."/>
        </authorList>
    </citation>
    <scope>NUCLEOTIDE SEQUENCE</scope>
    <source>
        <strain evidence="11">CGMCC 1.15367</strain>
    </source>
</reference>
<evidence type="ECO:0000256" key="3">
    <source>
        <dbReference type="ARBA" id="ARBA00004964"/>
    </source>
</evidence>
<dbReference type="Pfam" id="PF00534">
    <property type="entry name" value="Glycos_transf_1"/>
    <property type="match status" value="1"/>
</dbReference>
<keyword evidence="12" id="KW-1185">Reference proteome</keyword>
<dbReference type="GO" id="GO:0005978">
    <property type="term" value="P:glycogen biosynthetic process"/>
    <property type="evidence" value="ECO:0007669"/>
    <property type="project" value="UniProtKB-UniRule"/>
</dbReference>
<feature type="domain" description="Glycosyl transferase family 1" evidence="9">
    <location>
        <begin position="291"/>
        <end position="444"/>
    </location>
</feature>
<evidence type="ECO:0000256" key="7">
    <source>
        <dbReference type="ARBA" id="ARBA00023056"/>
    </source>
</evidence>